<accession>A0A3P9LU32</accession>
<reference evidence="1" key="4">
    <citation type="submission" date="2025-09" db="UniProtKB">
        <authorList>
            <consortium name="Ensembl"/>
        </authorList>
    </citation>
    <scope>IDENTIFICATION</scope>
    <source>
        <strain evidence="1">HNI</strain>
    </source>
</reference>
<name>A0A3P9LU32_ORYLA</name>
<dbReference type="AlphaFoldDB" id="A0A3P9LU32"/>
<dbReference type="Ensembl" id="ENSORLT00020007529.1">
    <property type="protein sequence ID" value="ENSORLP00020024212.1"/>
    <property type="gene ID" value="ENSORLG00020005498.1"/>
</dbReference>
<protein>
    <submittedName>
        <fullName evidence="1">Uncharacterized protein</fullName>
    </submittedName>
</protein>
<reference evidence="1" key="3">
    <citation type="submission" date="2025-08" db="UniProtKB">
        <authorList>
            <consortium name="Ensembl"/>
        </authorList>
    </citation>
    <scope>IDENTIFICATION</scope>
    <source>
        <strain evidence="1">HNI</strain>
    </source>
</reference>
<dbReference type="Proteomes" id="UP000265180">
    <property type="component" value="Chromosome 13"/>
</dbReference>
<evidence type="ECO:0000313" key="1">
    <source>
        <dbReference type="Ensembl" id="ENSORLP00020024212.1"/>
    </source>
</evidence>
<evidence type="ECO:0000313" key="2">
    <source>
        <dbReference type="Proteomes" id="UP000265180"/>
    </source>
</evidence>
<organism evidence="1 2">
    <name type="scientific">Oryzias latipes</name>
    <name type="common">Japanese rice fish</name>
    <name type="synonym">Japanese killifish</name>
    <dbReference type="NCBI Taxonomy" id="8090"/>
    <lineage>
        <taxon>Eukaryota</taxon>
        <taxon>Metazoa</taxon>
        <taxon>Chordata</taxon>
        <taxon>Craniata</taxon>
        <taxon>Vertebrata</taxon>
        <taxon>Euteleostomi</taxon>
        <taxon>Actinopterygii</taxon>
        <taxon>Neopterygii</taxon>
        <taxon>Teleostei</taxon>
        <taxon>Neoteleostei</taxon>
        <taxon>Acanthomorphata</taxon>
        <taxon>Ovalentaria</taxon>
        <taxon>Atherinomorphae</taxon>
        <taxon>Beloniformes</taxon>
        <taxon>Adrianichthyidae</taxon>
        <taxon>Oryziinae</taxon>
        <taxon>Oryzias</taxon>
    </lineage>
</organism>
<reference evidence="1 2" key="2">
    <citation type="submission" date="2017-04" db="EMBL/GenBank/DDBJ databases">
        <title>CpG methylation of centromeres and impact of large insertions on vertebrate speciation.</title>
        <authorList>
            <person name="Ichikawa K."/>
            <person name="Yoshimura J."/>
            <person name="Morishita S."/>
        </authorList>
    </citation>
    <scope>NUCLEOTIDE SEQUENCE</scope>
    <source>
        <strain evidence="1 2">HNI</strain>
    </source>
</reference>
<proteinExistence type="predicted"/>
<reference key="1">
    <citation type="journal article" date="2007" name="Nature">
        <title>The medaka draft genome and insights into vertebrate genome evolution.</title>
        <authorList>
            <person name="Kasahara M."/>
            <person name="Naruse K."/>
            <person name="Sasaki S."/>
            <person name="Nakatani Y."/>
            <person name="Qu W."/>
            <person name="Ahsan B."/>
            <person name="Yamada T."/>
            <person name="Nagayasu Y."/>
            <person name="Doi K."/>
            <person name="Kasai Y."/>
            <person name="Jindo T."/>
            <person name="Kobayashi D."/>
            <person name="Shimada A."/>
            <person name="Toyoda A."/>
            <person name="Kuroki Y."/>
            <person name="Fujiyama A."/>
            <person name="Sasaki T."/>
            <person name="Shimizu A."/>
            <person name="Asakawa S."/>
            <person name="Shimizu N."/>
            <person name="Hashimoto S."/>
            <person name="Yang J."/>
            <person name="Lee Y."/>
            <person name="Matsushima K."/>
            <person name="Sugano S."/>
            <person name="Sakaizumi M."/>
            <person name="Narita T."/>
            <person name="Ohishi K."/>
            <person name="Haga S."/>
            <person name="Ohta F."/>
            <person name="Nomoto H."/>
            <person name="Nogata K."/>
            <person name="Morishita T."/>
            <person name="Endo T."/>
            <person name="Shin-I T."/>
            <person name="Takeda H."/>
            <person name="Morishita S."/>
            <person name="Kohara Y."/>
        </authorList>
    </citation>
    <scope>NUCLEOTIDE SEQUENCE [LARGE SCALE GENOMIC DNA]</scope>
    <source>
        <strain>Hd-rR</strain>
    </source>
</reference>
<sequence length="185" mass="21519">LFILIIFENLLSGILKTTKLPPSNITKKEMAAIHSLKNNREITILSADKGRTTVILDTEQYEKQMNEILPDWNTYEVLKRDPTEAKKKKLNTILKQHNDCPSCYRHPRKDIPPVVRRVLFHHSSGMYHLILCYDRGYHESGNVGPIRIDYLLDLRGTVQCAYESLQGYLPWHVKNIPLQHGKVRF</sequence>